<dbReference type="PANTHER" id="PTHR46292:SF1">
    <property type="entry name" value="COILED-COIL DOMAIN-CONTAINING PROTEIN 102A"/>
    <property type="match status" value="1"/>
</dbReference>
<feature type="compositionally biased region" description="Polar residues" evidence="3">
    <location>
        <begin position="333"/>
        <end position="346"/>
    </location>
</feature>
<dbReference type="EMBL" id="GEEE01009922">
    <property type="protein sequence ID" value="JAP53303.1"/>
    <property type="molecule type" value="Transcribed_RNA"/>
</dbReference>
<organism evidence="4">
    <name type="scientific">Schistocephalus solidus</name>
    <name type="common">Tapeworm</name>
    <dbReference type="NCBI Taxonomy" id="70667"/>
    <lineage>
        <taxon>Eukaryota</taxon>
        <taxon>Metazoa</taxon>
        <taxon>Spiralia</taxon>
        <taxon>Lophotrochozoa</taxon>
        <taxon>Platyhelminthes</taxon>
        <taxon>Cestoda</taxon>
        <taxon>Eucestoda</taxon>
        <taxon>Diphyllobothriidea</taxon>
        <taxon>Diphyllobothriidae</taxon>
        <taxon>Schistocephalus</taxon>
    </lineage>
</organism>
<dbReference type="AlphaFoldDB" id="A0A0X3PMZ9"/>
<feature type="compositionally biased region" description="Polar residues" evidence="3">
    <location>
        <begin position="1"/>
        <end position="12"/>
    </location>
</feature>
<evidence type="ECO:0000256" key="3">
    <source>
        <dbReference type="SAM" id="MobiDB-lite"/>
    </source>
</evidence>
<feature type="region of interest" description="Disordered" evidence="3">
    <location>
        <begin position="1"/>
        <end position="25"/>
    </location>
</feature>
<protein>
    <recommendedName>
        <fullName evidence="5">Coiled-coil domain-containing protein 102A</fullName>
    </recommendedName>
</protein>
<proteinExistence type="predicted"/>
<feature type="region of interest" description="Disordered" evidence="3">
    <location>
        <begin position="279"/>
        <end position="309"/>
    </location>
</feature>
<evidence type="ECO:0000256" key="2">
    <source>
        <dbReference type="SAM" id="Coils"/>
    </source>
</evidence>
<evidence type="ECO:0008006" key="5">
    <source>
        <dbReference type="Google" id="ProtNLM"/>
    </source>
</evidence>
<feature type="compositionally biased region" description="Basic and acidic residues" evidence="3">
    <location>
        <begin position="347"/>
        <end position="357"/>
    </location>
</feature>
<feature type="coiled-coil region" evidence="2">
    <location>
        <begin position="154"/>
        <end position="188"/>
    </location>
</feature>
<sequence>MKQGLSLTSHFPSSLKEDMRSHRAAYGQVSEDKKTECLAPLPLSHGFENRQDMLPMAGQFQFKSSLGAPQGESRFNANFETVFDDEDVSCRDRTTATRLAHDTANASGMHSDFSHDRELAELRARCTQLEKTVRWWSDCTTTWRDKWSCIRNERNLARDELKRTKAALAAAEREIGQLAGRCDELTRKISRLCSVGNLPLDNPCHQDADDTRKKSSNGHCQSEMHFQGLQVNLSEYNRVVEQNILLKSQLEALADHAPVSLLDRLGLADFRKRLSGGSFVSSNASSDSNPNSGSQSASEEDNDRRAADAVASRCGSDNYDPAFAFVDTGCSKSSGLHQHRCTMTSSGREDLRSDNTM</sequence>
<feature type="compositionally biased region" description="Low complexity" evidence="3">
    <location>
        <begin position="279"/>
        <end position="297"/>
    </location>
</feature>
<gene>
    <name evidence="4" type="ORF">TR88638</name>
</gene>
<keyword evidence="1 2" id="KW-0175">Coiled coil</keyword>
<feature type="region of interest" description="Disordered" evidence="3">
    <location>
        <begin position="333"/>
        <end position="357"/>
    </location>
</feature>
<dbReference type="PANTHER" id="PTHR46292">
    <property type="entry name" value="COILED-COIL DOMAIN-CONTAINING PROTEIN 102A"/>
    <property type="match status" value="1"/>
</dbReference>
<reference evidence="4" key="1">
    <citation type="submission" date="2016-01" db="EMBL/GenBank/DDBJ databases">
        <title>Reference transcriptome for the parasite Schistocephalus solidus: insights into the molecular evolution of parasitism.</title>
        <authorList>
            <person name="Hebert F.O."/>
            <person name="Grambauer S."/>
            <person name="Barber I."/>
            <person name="Landry C.R."/>
            <person name="Aubin-Horth N."/>
        </authorList>
    </citation>
    <scope>NUCLEOTIDE SEQUENCE</scope>
</reference>
<evidence type="ECO:0000313" key="4">
    <source>
        <dbReference type="EMBL" id="JAP53303.1"/>
    </source>
</evidence>
<name>A0A0X3PMZ9_SCHSO</name>
<accession>A0A0X3PMZ9</accession>
<evidence type="ECO:0000256" key="1">
    <source>
        <dbReference type="ARBA" id="ARBA00023054"/>
    </source>
</evidence>